<reference evidence="1" key="2">
    <citation type="submission" date="2014-02" db="EMBL/GenBank/DDBJ databases">
        <title>Complete DNA sequence of /Kuraishia capsulata/ illustrates novel genomic features among budding yeasts (/Saccharomycotina/).</title>
        <authorList>
            <person name="Morales L."/>
            <person name="Noel B."/>
            <person name="Porcel B."/>
            <person name="Marcet-Houben M."/>
            <person name="Hullo M-F."/>
            <person name="Sacerdot C."/>
            <person name="Tekaia F."/>
            <person name="Leh-Louis V."/>
            <person name="Despons L."/>
            <person name="Khanna V."/>
            <person name="Aury J-M."/>
            <person name="Barbe V."/>
            <person name="Couloux A."/>
            <person name="Labadie K."/>
            <person name="Pelletier E."/>
            <person name="Souciet J-L."/>
            <person name="Boekhout T."/>
            <person name="Gabaldon T."/>
            <person name="Wincker P."/>
            <person name="Dujon B."/>
        </authorList>
    </citation>
    <scope>NUCLEOTIDE SEQUENCE</scope>
    <source>
        <strain evidence="1">CBS 1993</strain>
    </source>
</reference>
<organism evidence="1 2">
    <name type="scientific">Kuraishia capsulata CBS 1993</name>
    <dbReference type="NCBI Taxonomy" id="1382522"/>
    <lineage>
        <taxon>Eukaryota</taxon>
        <taxon>Fungi</taxon>
        <taxon>Dikarya</taxon>
        <taxon>Ascomycota</taxon>
        <taxon>Saccharomycotina</taxon>
        <taxon>Pichiomycetes</taxon>
        <taxon>Pichiales</taxon>
        <taxon>Pichiaceae</taxon>
        <taxon>Kuraishia</taxon>
    </lineage>
</organism>
<name>W6MTR0_9ASCO</name>
<reference evidence="1" key="1">
    <citation type="submission" date="2013-12" db="EMBL/GenBank/DDBJ databases">
        <authorList>
            <person name="Genoscope - CEA"/>
        </authorList>
    </citation>
    <scope>NUCLEOTIDE SEQUENCE</scope>
    <source>
        <strain evidence="1">CBS 1993</strain>
    </source>
</reference>
<dbReference type="GeneID" id="34518590"/>
<keyword evidence="2" id="KW-1185">Reference proteome</keyword>
<evidence type="ECO:0000313" key="2">
    <source>
        <dbReference type="Proteomes" id="UP000019384"/>
    </source>
</evidence>
<gene>
    <name evidence="1" type="ORF">KUCA_T00001157001</name>
</gene>
<proteinExistence type="predicted"/>
<dbReference type="HOGENOM" id="CLU_3125259_0_0_1"/>
<accession>W6MTR0</accession>
<evidence type="ECO:0000313" key="1">
    <source>
        <dbReference type="EMBL" id="CDK25190.1"/>
    </source>
</evidence>
<dbReference type="AlphaFoldDB" id="W6MTR0"/>
<dbReference type="Proteomes" id="UP000019384">
    <property type="component" value="Unassembled WGS sequence"/>
</dbReference>
<dbReference type="EMBL" id="HG793125">
    <property type="protein sequence ID" value="CDK25190.1"/>
    <property type="molecule type" value="Genomic_DNA"/>
</dbReference>
<sequence length="50" mass="5677">MLTFCPYCSNMLVVCIFFRSSIKQAGLLTVIDFEIPGLGCKQIYMSYMSI</sequence>
<dbReference type="RefSeq" id="XP_022457202.1">
    <property type="nucleotide sequence ID" value="XM_022605766.1"/>
</dbReference>
<protein>
    <submittedName>
        <fullName evidence="1">Uncharacterized protein</fullName>
    </submittedName>
</protein>